<gene>
    <name evidence="12" type="ORF">PIIN_09547</name>
</gene>
<dbReference type="OMA" id="FTKIYAQ"/>
<evidence type="ECO:0000256" key="5">
    <source>
        <dbReference type="ARBA" id="ARBA00022737"/>
    </source>
</evidence>
<comment type="similarity">
    <text evidence="2 10">Belongs to the mitochondrial carrier (TC 2.A.29) family.</text>
</comment>
<comment type="caution">
    <text evidence="12">The sequence shown here is derived from an EMBL/GenBank/DDBJ whole genome shotgun (WGS) entry which is preliminary data.</text>
</comment>
<dbReference type="SUPFAM" id="SSF103506">
    <property type="entry name" value="Mitochondrial carrier"/>
    <property type="match status" value="1"/>
</dbReference>
<reference evidence="12 13" key="1">
    <citation type="journal article" date="2011" name="PLoS Pathog.">
        <title>Endophytic Life Strategies Decoded by Genome and Transcriptome Analyses of the Mutualistic Root Symbiont Piriformospora indica.</title>
        <authorList>
            <person name="Zuccaro A."/>
            <person name="Lahrmann U."/>
            <person name="Guldener U."/>
            <person name="Langen G."/>
            <person name="Pfiffi S."/>
            <person name="Biedenkopf D."/>
            <person name="Wong P."/>
            <person name="Samans B."/>
            <person name="Grimm C."/>
            <person name="Basiewicz M."/>
            <person name="Murat C."/>
            <person name="Martin F."/>
            <person name="Kogel K.H."/>
        </authorList>
    </citation>
    <scope>NUCLEOTIDE SEQUENCE [LARGE SCALE GENOMIC DNA]</scope>
    <source>
        <strain evidence="12 13">DSM 11827</strain>
    </source>
</reference>
<evidence type="ECO:0000256" key="8">
    <source>
        <dbReference type="ARBA" id="ARBA00023136"/>
    </source>
</evidence>
<dbReference type="HOGENOM" id="CLU_015166_4_0_1"/>
<evidence type="ECO:0000256" key="2">
    <source>
        <dbReference type="ARBA" id="ARBA00006375"/>
    </source>
</evidence>
<feature type="transmembrane region" description="Helical" evidence="11">
    <location>
        <begin position="134"/>
        <end position="156"/>
    </location>
</feature>
<accession>G4TW64</accession>
<dbReference type="GO" id="GO:0031966">
    <property type="term" value="C:mitochondrial membrane"/>
    <property type="evidence" value="ECO:0007669"/>
    <property type="project" value="UniProtKB-SubCell"/>
</dbReference>
<dbReference type="InterPro" id="IPR018108">
    <property type="entry name" value="MCP_transmembrane"/>
</dbReference>
<evidence type="ECO:0000256" key="3">
    <source>
        <dbReference type="ARBA" id="ARBA00022448"/>
    </source>
</evidence>
<feature type="transmembrane region" description="Helical" evidence="11">
    <location>
        <begin position="95"/>
        <end position="113"/>
    </location>
</feature>
<evidence type="ECO:0000256" key="11">
    <source>
        <dbReference type="SAM" id="Phobius"/>
    </source>
</evidence>
<keyword evidence="5" id="KW-0677">Repeat</keyword>
<keyword evidence="3 10" id="KW-0813">Transport</keyword>
<evidence type="ECO:0000256" key="9">
    <source>
        <dbReference type="PROSITE-ProRule" id="PRU00282"/>
    </source>
</evidence>
<dbReference type="STRING" id="1109443.G4TW64"/>
<dbReference type="EMBL" id="CAFZ01000471">
    <property type="protein sequence ID" value="CCA75557.1"/>
    <property type="molecule type" value="Genomic_DNA"/>
</dbReference>
<evidence type="ECO:0000313" key="12">
    <source>
        <dbReference type="EMBL" id="CCA75557.1"/>
    </source>
</evidence>
<dbReference type="GO" id="GO:0022857">
    <property type="term" value="F:transmembrane transporter activity"/>
    <property type="evidence" value="ECO:0007669"/>
    <property type="project" value="TreeGrafter"/>
</dbReference>
<keyword evidence="4 9" id="KW-0812">Transmembrane</keyword>
<dbReference type="AlphaFoldDB" id="G4TW64"/>
<dbReference type="PANTHER" id="PTHR45624">
    <property type="entry name" value="MITOCHONDRIAL BASIC AMINO ACIDS TRANSPORTER-RELATED"/>
    <property type="match status" value="1"/>
</dbReference>
<dbReference type="InterPro" id="IPR023395">
    <property type="entry name" value="MCP_dom_sf"/>
</dbReference>
<dbReference type="Pfam" id="PF00153">
    <property type="entry name" value="Mito_carr"/>
    <property type="match status" value="3"/>
</dbReference>
<dbReference type="PROSITE" id="PS50920">
    <property type="entry name" value="SOLCAR"/>
    <property type="match status" value="3"/>
</dbReference>
<evidence type="ECO:0000256" key="7">
    <source>
        <dbReference type="ARBA" id="ARBA00023128"/>
    </source>
</evidence>
<feature type="repeat" description="Solcar" evidence="9">
    <location>
        <begin position="36"/>
        <end position="119"/>
    </location>
</feature>
<evidence type="ECO:0000313" key="13">
    <source>
        <dbReference type="Proteomes" id="UP000007148"/>
    </source>
</evidence>
<evidence type="ECO:0000256" key="4">
    <source>
        <dbReference type="ARBA" id="ARBA00022692"/>
    </source>
</evidence>
<evidence type="ECO:0000256" key="1">
    <source>
        <dbReference type="ARBA" id="ARBA00004225"/>
    </source>
</evidence>
<dbReference type="Proteomes" id="UP000007148">
    <property type="component" value="Unassembled WGS sequence"/>
</dbReference>
<dbReference type="PANTHER" id="PTHR45624:SF9">
    <property type="entry name" value="CARRIER PROTEIN, PUTATIVE (AFU_ORTHOLOGUE AFUA_4G06390)-RELATED"/>
    <property type="match status" value="1"/>
</dbReference>
<dbReference type="Gene3D" id="1.50.40.10">
    <property type="entry name" value="Mitochondrial carrier domain"/>
    <property type="match status" value="1"/>
</dbReference>
<keyword evidence="6 11" id="KW-1133">Transmembrane helix</keyword>
<evidence type="ECO:0000256" key="6">
    <source>
        <dbReference type="ARBA" id="ARBA00022989"/>
    </source>
</evidence>
<proteinExistence type="inferred from homology"/>
<comment type="subcellular location">
    <subcellularLocation>
        <location evidence="1">Mitochondrion membrane</location>
        <topology evidence="1">Multi-pass membrane protein</topology>
    </subcellularLocation>
</comment>
<keyword evidence="7" id="KW-0496">Mitochondrion</keyword>
<dbReference type="InParanoid" id="G4TW64"/>
<protein>
    <submittedName>
        <fullName evidence="12">Related to carnitine/acylcarnitine translocase</fullName>
    </submittedName>
</protein>
<feature type="repeat" description="Solcar" evidence="9">
    <location>
        <begin position="129"/>
        <end position="239"/>
    </location>
</feature>
<keyword evidence="13" id="KW-1185">Reference proteome</keyword>
<name>G4TW64_SERID</name>
<organism evidence="12 13">
    <name type="scientific">Serendipita indica (strain DSM 11827)</name>
    <name type="common">Root endophyte fungus</name>
    <name type="synonym">Piriformospora indica</name>
    <dbReference type="NCBI Taxonomy" id="1109443"/>
    <lineage>
        <taxon>Eukaryota</taxon>
        <taxon>Fungi</taxon>
        <taxon>Dikarya</taxon>
        <taxon>Basidiomycota</taxon>
        <taxon>Agaricomycotina</taxon>
        <taxon>Agaricomycetes</taxon>
        <taxon>Sebacinales</taxon>
        <taxon>Serendipitaceae</taxon>
        <taxon>Serendipita</taxon>
    </lineage>
</organism>
<feature type="repeat" description="Solcar" evidence="9">
    <location>
        <begin position="258"/>
        <end position="354"/>
    </location>
</feature>
<sequence length="368" mass="40379">MGSRPNDDRKEQGRLWLSEGNPIRVFIDSAEFDNFLKSNKHVVSATTASLLSTFIGYPLDSLKSRLQASRAPITVPRLAANIFREEGIVGFYRGLWIPLVTISAVRAASFTIYNNTKSKLHDQYGWSREKLLSVGASGAVGGALAGCLISFGSVPFELVKVRRQLEYSIAAAKGIHIVKPPNTWEAVKDIVKGPTAGMGNPNNSPRGITALWTGMRLHLLRDTSGTALYFFEYDSMRHLLGRLPNSEQGPTPYWAPLPPSLIPFVCGSLAGVSSWAIIYPLDVVKTKTQQRALSGDVYRGPIETLKRLLRGPEHAPRTMVAGFARLYRGLGVSALRSVTTHGMLWTILDAVSGWIDHRAARRGLEVDP</sequence>
<dbReference type="OrthoDB" id="2382881at2759"/>
<dbReference type="InterPro" id="IPR050567">
    <property type="entry name" value="Mitochondrial_Carrier"/>
</dbReference>
<dbReference type="eggNOG" id="KOG0758">
    <property type="taxonomic scope" value="Eukaryota"/>
</dbReference>
<evidence type="ECO:0000256" key="10">
    <source>
        <dbReference type="RuleBase" id="RU000488"/>
    </source>
</evidence>
<keyword evidence="8 9" id="KW-0472">Membrane</keyword>